<dbReference type="RefSeq" id="WP_307357917.1">
    <property type="nucleotide sequence ID" value="NZ_JAUSXK010000001.1"/>
</dbReference>
<evidence type="ECO:0000313" key="3">
    <source>
        <dbReference type="Proteomes" id="UP001239085"/>
    </source>
</evidence>
<gene>
    <name evidence="2" type="ORF">QFZ46_000468</name>
</gene>
<name>A0ABU0P4Q0_9MICO</name>
<organism evidence="2 3">
    <name type="scientific">Microbacterium murale</name>
    <dbReference type="NCBI Taxonomy" id="1081040"/>
    <lineage>
        <taxon>Bacteria</taxon>
        <taxon>Bacillati</taxon>
        <taxon>Actinomycetota</taxon>
        <taxon>Actinomycetes</taxon>
        <taxon>Micrococcales</taxon>
        <taxon>Microbacteriaceae</taxon>
        <taxon>Microbacterium</taxon>
    </lineage>
</organism>
<protein>
    <submittedName>
        <fullName evidence="2">Uncharacterized protein</fullName>
    </submittedName>
</protein>
<keyword evidence="1" id="KW-0812">Transmembrane</keyword>
<keyword evidence="1" id="KW-0472">Membrane</keyword>
<sequence>MTLPPAFDPAHWTERLRLATDPTAQKALGMKGVILVAVCVVGLALGALLLVLGQPMAGIILLVLGAIGAVAWIIVSANARAASSMTGEDLIEIVVADEGVLVQGGLPVLWNEISEIAYTWNAPVTYTGGLAAAAANASGRMLDEAGVDRSMKALTISLRDYPSVKARATTKPRRMVLFEPMLGGAATVHVGLHGRSADEVHHVLQLLAAAATQHGILFTRRT</sequence>
<evidence type="ECO:0000256" key="1">
    <source>
        <dbReference type="SAM" id="Phobius"/>
    </source>
</evidence>
<dbReference type="EMBL" id="JAUSXK010000001">
    <property type="protein sequence ID" value="MDQ0642308.1"/>
    <property type="molecule type" value="Genomic_DNA"/>
</dbReference>
<accession>A0ABU0P4Q0</accession>
<proteinExistence type="predicted"/>
<feature type="transmembrane region" description="Helical" evidence="1">
    <location>
        <begin position="57"/>
        <end position="75"/>
    </location>
</feature>
<keyword evidence="1" id="KW-1133">Transmembrane helix</keyword>
<dbReference type="Proteomes" id="UP001239085">
    <property type="component" value="Unassembled WGS sequence"/>
</dbReference>
<feature type="transmembrane region" description="Helical" evidence="1">
    <location>
        <begin position="32"/>
        <end position="51"/>
    </location>
</feature>
<comment type="caution">
    <text evidence="2">The sequence shown here is derived from an EMBL/GenBank/DDBJ whole genome shotgun (WGS) entry which is preliminary data.</text>
</comment>
<keyword evidence="3" id="KW-1185">Reference proteome</keyword>
<reference evidence="2 3" key="1">
    <citation type="submission" date="2023-07" db="EMBL/GenBank/DDBJ databases">
        <title>Comparative genomics of wheat-associated soil bacteria to identify genetic determinants of phenazine resistance.</title>
        <authorList>
            <person name="Mouncey N."/>
        </authorList>
    </citation>
    <scope>NUCLEOTIDE SEQUENCE [LARGE SCALE GENOMIC DNA]</scope>
    <source>
        <strain evidence="2 3">W2I7</strain>
    </source>
</reference>
<evidence type="ECO:0000313" key="2">
    <source>
        <dbReference type="EMBL" id="MDQ0642308.1"/>
    </source>
</evidence>